<name>A0A1T2X8P3_9BACL</name>
<dbReference type="Pfam" id="PF08327">
    <property type="entry name" value="AHSA1"/>
    <property type="match status" value="1"/>
</dbReference>
<dbReference type="EMBL" id="MSZX01000007">
    <property type="protein sequence ID" value="OPA76220.1"/>
    <property type="molecule type" value="Genomic_DNA"/>
</dbReference>
<sequence>MSGFDPERKPVGLTASAGYQVGVRRTFALSREQVWSVLTSAAGMQLWLGDVVPFDVQAGASFESRDGLRGTLRIVKPYEQIRMAWQRQHWNNPSTLQIRLIEGGANKTTVSFHQEKLQDPITRAEMKEHWDDTLSKLLELGRNMQ</sequence>
<dbReference type="AlphaFoldDB" id="A0A1T2X8P3"/>
<gene>
    <name evidence="3" type="ORF">BVG16_18615</name>
</gene>
<reference evidence="3 4" key="1">
    <citation type="submission" date="2017-01" db="EMBL/GenBank/DDBJ databases">
        <title>Genome analysis of Paenibacillus selenitrireducens ES3-24.</title>
        <authorList>
            <person name="Xu D."/>
            <person name="Yao R."/>
            <person name="Zheng S."/>
        </authorList>
    </citation>
    <scope>NUCLEOTIDE SEQUENCE [LARGE SCALE GENOMIC DNA]</scope>
    <source>
        <strain evidence="3 4">ES3-24</strain>
    </source>
</reference>
<comment type="caution">
    <text evidence="3">The sequence shown here is derived from an EMBL/GenBank/DDBJ whole genome shotgun (WGS) entry which is preliminary data.</text>
</comment>
<feature type="domain" description="Activator of Hsp90 ATPase homologue 1/2-like C-terminal" evidence="2">
    <location>
        <begin position="29"/>
        <end position="138"/>
    </location>
</feature>
<dbReference type="CDD" id="cd07814">
    <property type="entry name" value="SRPBCC_CalC_Aha1-like"/>
    <property type="match status" value="1"/>
</dbReference>
<dbReference type="Gene3D" id="3.30.530.20">
    <property type="match status" value="1"/>
</dbReference>
<comment type="similarity">
    <text evidence="1">Belongs to the AHA1 family.</text>
</comment>
<dbReference type="OrthoDB" id="4549061at2"/>
<dbReference type="Proteomes" id="UP000190188">
    <property type="component" value="Unassembled WGS sequence"/>
</dbReference>
<dbReference type="InterPro" id="IPR023393">
    <property type="entry name" value="START-like_dom_sf"/>
</dbReference>
<dbReference type="SUPFAM" id="SSF55961">
    <property type="entry name" value="Bet v1-like"/>
    <property type="match status" value="1"/>
</dbReference>
<evidence type="ECO:0000313" key="3">
    <source>
        <dbReference type="EMBL" id="OPA76220.1"/>
    </source>
</evidence>
<evidence type="ECO:0000259" key="2">
    <source>
        <dbReference type="Pfam" id="PF08327"/>
    </source>
</evidence>
<dbReference type="InterPro" id="IPR013538">
    <property type="entry name" value="ASHA1/2-like_C"/>
</dbReference>
<keyword evidence="4" id="KW-1185">Reference proteome</keyword>
<proteinExistence type="inferred from homology"/>
<dbReference type="STRING" id="1324314.BVG16_18615"/>
<evidence type="ECO:0000256" key="1">
    <source>
        <dbReference type="ARBA" id="ARBA00006817"/>
    </source>
</evidence>
<dbReference type="RefSeq" id="WP_078500456.1">
    <property type="nucleotide sequence ID" value="NZ_MSZX01000007.1"/>
</dbReference>
<accession>A0A1T2X8P3</accession>
<protein>
    <submittedName>
        <fullName evidence="3">ATPase</fullName>
    </submittedName>
</protein>
<evidence type="ECO:0000313" key="4">
    <source>
        <dbReference type="Proteomes" id="UP000190188"/>
    </source>
</evidence>
<organism evidence="3 4">
    <name type="scientific">Paenibacillus selenitireducens</name>
    <dbReference type="NCBI Taxonomy" id="1324314"/>
    <lineage>
        <taxon>Bacteria</taxon>
        <taxon>Bacillati</taxon>
        <taxon>Bacillota</taxon>
        <taxon>Bacilli</taxon>
        <taxon>Bacillales</taxon>
        <taxon>Paenibacillaceae</taxon>
        <taxon>Paenibacillus</taxon>
    </lineage>
</organism>